<keyword evidence="4 7" id="KW-0378">Hydrolase</keyword>
<dbReference type="InterPro" id="IPR001567">
    <property type="entry name" value="Pept_M3A_M3B_dom"/>
</dbReference>
<organism evidence="9 10">
    <name type="scientific">Sediminitomix flava</name>
    <dbReference type="NCBI Taxonomy" id="379075"/>
    <lineage>
        <taxon>Bacteria</taxon>
        <taxon>Pseudomonadati</taxon>
        <taxon>Bacteroidota</taxon>
        <taxon>Cytophagia</taxon>
        <taxon>Cytophagales</taxon>
        <taxon>Flammeovirgaceae</taxon>
        <taxon>Sediminitomix</taxon>
    </lineage>
</organism>
<evidence type="ECO:0000256" key="3">
    <source>
        <dbReference type="ARBA" id="ARBA00022723"/>
    </source>
</evidence>
<dbReference type="Gene3D" id="1.10.1370.10">
    <property type="entry name" value="Neurolysin, domain 3"/>
    <property type="match status" value="1"/>
</dbReference>
<comment type="similarity">
    <text evidence="1 7">Belongs to the peptidase M3 family.</text>
</comment>
<sequence>MSLAAGSLMMACSTPKNDNMLDQENPFFSAYETPFEVPPFEQIQNGHYLPAFKQGMEAHKAEIQKIIDNKDAATFANTIEALEFSGKLLDRVSTVFYNMMSANTNDELQSIAKEVSPLLSAHSDDINLNPALFARVKAVYEQKDKLELSEEQKVLLEKTYKGFVRGGANLAEDKQASFREINKELSMLSLKFGENVLAETNAYQLIIEDEKDLAGLPEAVKGGAASAAKAAGHEGKWLFTLQKPSMIPFLQYAENRKLREEIYTAYIKRGDNGNENDNKAIISKIASLRLKKANLLGYDSHADFILAENMAKEPQKVTDFLTEIWDAALPMAKREASELQKIIDKEGGNFKLAGWDWWFYAEKLKKQKFNLDENELRPYFQLENVLDGAFLLAEKLYGLSFTERTDIPKYHPEASVYEVKEADGTHVGLLYADFHPRASKRVGAWMTSYRKQSEGVTPVISMVCNFSEPVGDKPALLSMDEVETLFHEFGHALHGLLSNCKYNSLSGTSVARDFVELPSQVMENWTGEPEMLALYAKHYETGEVIPTELVEKVRKAGNFNQGFATVEYLAASFLDMQWHTITSEEEVDAAAFEDKAMNALGMIPEITVRYRSTYFNHIFYGGYSSGYYAYIWAEVLDADAFEAFKENGLFDKETAAKFRSNILERGGTEEAMTLYKKFRGKEPSIEPLLKKRGLLVNDKAAR</sequence>
<dbReference type="GO" id="GO:0006508">
    <property type="term" value="P:proteolysis"/>
    <property type="evidence" value="ECO:0007669"/>
    <property type="project" value="UniProtKB-KW"/>
</dbReference>
<dbReference type="EMBL" id="QGDO01000006">
    <property type="protein sequence ID" value="PWJ39184.1"/>
    <property type="molecule type" value="Genomic_DNA"/>
</dbReference>
<dbReference type="SUPFAM" id="SSF55486">
    <property type="entry name" value="Metalloproteases ('zincins'), catalytic domain"/>
    <property type="match status" value="1"/>
</dbReference>
<keyword evidence="2 7" id="KW-0645">Protease</keyword>
<dbReference type="PANTHER" id="PTHR43660:SF1">
    <property type="entry name" value="DIPEPTIDYL CARBOXYPEPTIDASE"/>
    <property type="match status" value="1"/>
</dbReference>
<evidence type="ECO:0000256" key="2">
    <source>
        <dbReference type="ARBA" id="ARBA00022670"/>
    </source>
</evidence>
<dbReference type="Proteomes" id="UP000245535">
    <property type="component" value="Unassembled WGS sequence"/>
</dbReference>
<protein>
    <submittedName>
        <fullName evidence="9">Peptidyl-dipeptidase Dcp</fullName>
    </submittedName>
</protein>
<accession>A0A315Z699</accession>
<dbReference type="GO" id="GO:0005829">
    <property type="term" value="C:cytosol"/>
    <property type="evidence" value="ECO:0007669"/>
    <property type="project" value="TreeGrafter"/>
</dbReference>
<evidence type="ECO:0000256" key="7">
    <source>
        <dbReference type="RuleBase" id="RU003435"/>
    </source>
</evidence>
<dbReference type="Pfam" id="PF01432">
    <property type="entry name" value="Peptidase_M3"/>
    <property type="match status" value="1"/>
</dbReference>
<dbReference type="InterPro" id="IPR034005">
    <property type="entry name" value="M3A_DCP"/>
</dbReference>
<evidence type="ECO:0000313" key="10">
    <source>
        <dbReference type="Proteomes" id="UP000245535"/>
    </source>
</evidence>
<evidence type="ECO:0000256" key="1">
    <source>
        <dbReference type="ARBA" id="ARBA00006040"/>
    </source>
</evidence>
<dbReference type="Gene3D" id="1.10.1370.40">
    <property type="match status" value="1"/>
</dbReference>
<comment type="caution">
    <text evidence="9">The sequence shown here is derived from an EMBL/GenBank/DDBJ whole genome shotgun (WGS) entry which is preliminary data.</text>
</comment>
<proteinExistence type="inferred from homology"/>
<gene>
    <name evidence="9" type="ORF">BC781_10685</name>
</gene>
<dbReference type="InterPro" id="IPR024079">
    <property type="entry name" value="MetalloPept_cat_dom_sf"/>
</dbReference>
<dbReference type="Gene3D" id="3.40.390.10">
    <property type="entry name" value="Collagenase (Catalytic Domain)"/>
    <property type="match status" value="1"/>
</dbReference>
<dbReference type="InterPro" id="IPR024077">
    <property type="entry name" value="Neurolysin/TOP_dom2"/>
</dbReference>
<dbReference type="FunFam" id="3.40.390.10:FF:000009">
    <property type="entry name" value="Oligopeptidase A"/>
    <property type="match status" value="1"/>
</dbReference>
<dbReference type="GO" id="GO:0004180">
    <property type="term" value="F:carboxypeptidase activity"/>
    <property type="evidence" value="ECO:0007669"/>
    <property type="project" value="TreeGrafter"/>
</dbReference>
<evidence type="ECO:0000256" key="5">
    <source>
        <dbReference type="ARBA" id="ARBA00022833"/>
    </source>
</evidence>
<keyword evidence="3 7" id="KW-0479">Metal-binding</keyword>
<keyword evidence="5 7" id="KW-0862">Zinc</keyword>
<dbReference type="AlphaFoldDB" id="A0A315Z699"/>
<evidence type="ECO:0000256" key="6">
    <source>
        <dbReference type="ARBA" id="ARBA00023049"/>
    </source>
</evidence>
<feature type="domain" description="Peptidase M3A/M3B catalytic" evidence="8">
    <location>
        <begin position="249"/>
        <end position="693"/>
    </location>
</feature>
<dbReference type="GO" id="GO:0046872">
    <property type="term" value="F:metal ion binding"/>
    <property type="evidence" value="ECO:0007669"/>
    <property type="project" value="UniProtKB-UniRule"/>
</dbReference>
<keyword evidence="6 7" id="KW-0482">Metalloprotease</keyword>
<dbReference type="GO" id="GO:0004222">
    <property type="term" value="F:metalloendopeptidase activity"/>
    <property type="evidence" value="ECO:0007669"/>
    <property type="project" value="InterPro"/>
</dbReference>
<keyword evidence="10" id="KW-1185">Reference proteome</keyword>
<evidence type="ECO:0000259" key="8">
    <source>
        <dbReference type="Pfam" id="PF01432"/>
    </source>
</evidence>
<evidence type="ECO:0000256" key="4">
    <source>
        <dbReference type="ARBA" id="ARBA00022801"/>
    </source>
</evidence>
<comment type="cofactor">
    <cofactor evidence="7">
        <name>Zn(2+)</name>
        <dbReference type="ChEBI" id="CHEBI:29105"/>
    </cofactor>
    <text evidence="7">Binds 1 zinc ion.</text>
</comment>
<dbReference type="InterPro" id="IPR045090">
    <property type="entry name" value="Pept_M3A_M3B"/>
</dbReference>
<dbReference type="CDD" id="cd06456">
    <property type="entry name" value="M3A_DCP"/>
    <property type="match status" value="1"/>
</dbReference>
<evidence type="ECO:0000313" key="9">
    <source>
        <dbReference type="EMBL" id="PWJ39184.1"/>
    </source>
</evidence>
<dbReference type="PANTHER" id="PTHR43660">
    <property type="entry name" value="DIPEPTIDYL CARBOXYPEPTIDASE"/>
    <property type="match status" value="1"/>
</dbReference>
<reference evidence="9 10" key="1">
    <citation type="submission" date="2018-03" db="EMBL/GenBank/DDBJ databases">
        <title>Genomic Encyclopedia of Archaeal and Bacterial Type Strains, Phase II (KMG-II): from individual species to whole genera.</title>
        <authorList>
            <person name="Goeker M."/>
        </authorList>
    </citation>
    <scope>NUCLEOTIDE SEQUENCE [LARGE SCALE GENOMIC DNA]</scope>
    <source>
        <strain evidence="9 10">DSM 28229</strain>
    </source>
</reference>
<name>A0A315Z699_SEDFL</name>